<dbReference type="RefSeq" id="WP_091718273.1">
    <property type="nucleotide sequence ID" value="NZ_LT629779.1"/>
</dbReference>
<feature type="transmembrane region" description="Helical" evidence="1">
    <location>
        <begin position="36"/>
        <end position="57"/>
    </location>
</feature>
<dbReference type="EMBL" id="LT629779">
    <property type="protein sequence ID" value="SDS88392.1"/>
    <property type="molecule type" value="Genomic_DNA"/>
</dbReference>
<keyword evidence="1" id="KW-0812">Transmembrane</keyword>
<sequence length="61" mass="6299">MSVVVIAGLCLLAGGGLLWLLSAPMARVGASRRSLLIVRFVATAWLAMGAGLIIYAITQGK</sequence>
<dbReference type="Proteomes" id="UP000198751">
    <property type="component" value="Chromosome I"/>
</dbReference>
<protein>
    <submittedName>
        <fullName evidence="2">Uncharacterized protein</fullName>
    </submittedName>
</protein>
<accession>A0A1H1VUF2</accession>
<proteinExistence type="predicted"/>
<keyword evidence="1" id="KW-0472">Membrane</keyword>
<gene>
    <name evidence="2" type="ORF">SAMN04489743_1112</name>
</gene>
<reference evidence="3" key="1">
    <citation type="submission" date="2016-10" db="EMBL/GenBank/DDBJ databases">
        <authorList>
            <person name="Varghese N."/>
            <person name="Submissions S."/>
        </authorList>
    </citation>
    <scope>NUCLEOTIDE SEQUENCE [LARGE SCALE GENOMIC DNA]</scope>
    <source>
        <strain evidence="3">IMMIB L-1606</strain>
    </source>
</reference>
<keyword evidence="3" id="KW-1185">Reference proteome</keyword>
<evidence type="ECO:0000256" key="1">
    <source>
        <dbReference type="SAM" id="Phobius"/>
    </source>
</evidence>
<evidence type="ECO:0000313" key="3">
    <source>
        <dbReference type="Proteomes" id="UP000198751"/>
    </source>
</evidence>
<keyword evidence="1" id="KW-1133">Transmembrane helix</keyword>
<dbReference type="AlphaFoldDB" id="A0A1H1VUF2"/>
<evidence type="ECO:0000313" key="2">
    <source>
        <dbReference type="EMBL" id="SDS88392.1"/>
    </source>
</evidence>
<organism evidence="2 3">
    <name type="scientific">Pseudarthrobacter equi</name>
    <dbReference type="NCBI Taxonomy" id="728066"/>
    <lineage>
        <taxon>Bacteria</taxon>
        <taxon>Bacillati</taxon>
        <taxon>Actinomycetota</taxon>
        <taxon>Actinomycetes</taxon>
        <taxon>Micrococcales</taxon>
        <taxon>Micrococcaceae</taxon>
        <taxon>Pseudarthrobacter</taxon>
    </lineage>
</organism>
<name>A0A1H1VUF2_9MICC</name>